<dbReference type="FunFam" id="2.70.70.10:FF:000001">
    <property type="entry name" value="PTS system glucose-specific IIA component"/>
    <property type="match status" value="1"/>
</dbReference>
<dbReference type="GO" id="GO:0005737">
    <property type="term" value="C:cytoplasm"/>
    <property type="evidence" value="ECO:0007669"/>
    <property type="project" value="UniProtKB-SubCell"/>
</dbReference>
<dbReference type="Pfam" id="PF00358">
    <property type="entry name" value="PTS_EIIA_1"/>
    <property type="match status" value="1"/>
</dbReference>
<dbReference type="InterPro" id="IPR011055">
    <property type="entry name" value="Dup_hybrid_motif"/>
</dbReference>
<dbReference type="NCBIfam" id="TIGR00830">
    <property type="entry name" value="PTBA"/>
    <property type="match status" value="1"/>
</dbReference>
<evidence type="ECO:0000313" key="9">
    <source>
        <dbReference type="EMBL" id="RGD85008.1"/>
    </source>
</evidence>
<gene>
    <name evidence="9" type="ORF">DXB93_09460</name>
    <name evidence="8" type="ORF">PM738_06540</name>
</gene>
<name>A0A3E3ECG4_9FIRM</name>
<evidence type="ECO:0000259" key="7">
    <source>
        <dbReference type="PROSITE" id="PS51093"/>
    </source>
</evidence>
<dbReference type="GO" id="GO:0009401">
    <property type="term" value="P:phosphoenolpyruvate-dependent sugar phosphotransferase system"/>
    <property type="evidence" value="ECO:0007669"/>
    <property type="project" value="UniProtKB-KW"/>
</dbReference>
<dbReference type="InterPro" id="IPR050890">
    <property type="entry name" value="PTS_EIIA_component"/>
</dbReference>
<reference evidence="9 10" key="1">
    <citation type="submission" date="2018-08" db="EMBL/GenBank/DDBJ databases">
        <title>A genome reference for cultivated species of the human gut microbiota.</title>
        <authorList>
            <person name="Zou Y."/>
            <person name="Xue W."/>
            <person name="Luo G."/>
        </authorList>
    </citation>
    <scope>NUCLEOTIDE SEQUENCE [LARGE SCALE GENOMIC DNA]</scope>
    <source>
        <strain evidence="9 10">OM06-4</strain>
    </source>
</reference>
<sequence>MGLFNKWKKKVEVEPYRISAPVAGKVIDIKDTNDQVFNSEALGKGVGIIASEKQITAPIGGQIVSFFPTKHAVGIKTDKGVELLIHVGIDTVELNGKHFISMKKQGDTVVRGDILLKVDFDAIREAGYDPTVLMVVTNTAQYAQIKCNLGNKSNNDIIIEIEE</sequence>
<comment type="caution">
    <text evidence="9">The sequence shown here is derived from an EMBL/GenBank/DDBJ whole genome shotgun (WGS) entry which is preliminary data.</text>
</comment>
<keyword evidence="2" id="KW-0813">Transport</keyword>
<reference evidence="8" key="2">
    <citation type="submission" date="2023-01" db="EMBL/GenBank/DDBJ databases">
        <title>Human gut microbiome strain richness.</title>
        <authorList>
            <person name="Chen-Liaw A."/>
        </authorList>
    </citation>
    <scope>NUCLEOTIDE SEQUENCE</scope>
    <source>
        <strain evidence="8">1001217st2_G6_1001217B_191108</strain>
    </source>
</reference>
<protein>
    <submittedName>
        <fullName evidence="9">PTS glucose transporter subunit IIA</fullName>
    </submittedName>
</protein>
<dbReference type="Gene3D" id="2.70.70.10">
    <property type="entry name" value="Glucose Permease (Domain IIA)"/>
    <property type="match status" value="1"/>
</dbReference>
<evidence type="ECO:0000256" key="3">
    <source>
        <dbReference type="ARBA" id="ARBA00022597"/>
    </source>
</evidence>
<dbReference type="PANTHER" id="PTHR45008:SF1">
    <property type="entry name" value="PTS SYSTEM GLUCOSE-SPECIFIC EIIA COMPONENT"/>
    <property type="match status" value="1"/>
</dbReference>
<evidence type="ECO:0000256" key="2">
    <source>
        <dbReference type="ARBA" id="ARBA00022448"/>
    </source>
</evidence>
<evidence type="ECO:0000256" key="6">
    <source>
        <dbReference type="ARBA" id="ARBA00022777"/>
    </source>
</evidence>
<keyword evidence="5" id="KW-0598">Phosphotransferase system</keyword>
<evidence type="ECO:0000313" key="10">
    <source>
        <dbReference type="Proteomes" id="UP000261032"/>
    </source>
</evidence>
<evidence type="ECO:0000256" key="5">
    <source>
        <dbReference type="ARBA" id="ARBA00022683"/>
    </source>
</evidence>
<dbReference type="SUPFAM" id="SSF51261">
    <property type="entry name" value="Duplicated hybrid motif"/>
    <property type="match status" value="1"/>
</dbReference>
<dbReference type="InterPro" id="IPR001127">
    <property type="entry name" value="PTS_EIIA_1_perm"/>
</dbReference>
<keyword evidence="4" id="KW-0808">Transferase</keyword>
<dbReference type="Proteomes" id="UP000261032">
    <property type="component" value="Unassembled WGS sequence"/>
</dbReference>
<dbReference type="PROSITE" id="PS00371">
    <property type="entry name" value="PTS_EIIA_TYPE_1_HIS"/>
    <property type="match status" value="1"/>
</dbReference>
<dbReference type="PANTHER" id="PTHR45008">
    <property type="entry name" value="PTS SYSTEM GLUCOSE-SPECIFIC EIIA COMPONENT"/>
    <property type="match status" value="1"/>
</dbReference>
<evidence type="ECO:0000313" key="8">
    <source>
        <dbReference type="EMBL" id="MDB7083450.1"/>
    </source>
</evidence>
<proteinExistence type="predicted"/>
<keyword evidence="3 9" id="KW-0762">Sugar transport</keyword>
<organism evidence="9 10">
    <name type="scientific">Thomasclavelia ramosa</name>
    <dbReference type="NCBI Taxonomy" id="1547"/>
    <lineage>
        <taxon>Bacteria</taxon>
        <taxon>Bacillati</taxon>
        <taxon>Bacillota</taxon>
        <taxon>Erysipelotrichia</taxon>
        <taxon>Erysipelotrichales</taxon>
        <taxon>Coprobacillaceae</taxon>
        <taxon>Thomasclavelia</taxon>
    </lineage>
</organism>
<keyword evidence="6" id="KW-0418">Kinase</keyword>
<dbReference type="PROSITE" id="PS51093">
    <property type="entry name" value="PTS_EIIA_TYPE_1"/>
    <property type="match status" value="1"/>
</dbReference>
<feature type="domain" description="PTS EIIA type-1" evidence="7">
    <location>
        <begin position="34"/>
        <end position="138"/>
    </location>
</feature>
<dbReference type="GO" id="GO:0016301">
    <property type="term" value="F:kinase activity"/>
    <property type="evidence" value="ECO:0007669"/>
    <property type="project" value="UniProtKB-KW"/>
</dbReference>
<evidence type="ECO:0000256" key="1">
    <source>
        <dbReference type="ARBA" id="ARBA00004496"/>
    </source>
</evidence>
<evidence type="ECO:0000256" key="4">
    <source>
        <dbReference type="ARBA" id="ARBA00022679"/>
    </source>
</evidence>
<dbReference type="AlphaFoldDB" id="A0A3E3ECG4"/>
<comment type="subcellular location">
    <subcellularLocation>
        <location evidence="1">Cytoplasm</location>
    </subcellularLocation>
</comment>
<dbReference type="GeneID" id="64194871"/>
<dbReference type="EMBL" id="JAQLKE010000008">
    <property type="protein sequence ID" value="MDB7083450.1"/>
    <property type="molecule type" value="Genomic_DNA"/>
</dbReference>
<dbReference type="RefSeq" id="WP_008791261.1">
    <property type="nucleotide sequence ID" value="NZ_AP031443.1"/>
</dbReference>
<dbReference type="EMBL" id="QUSL01000013">
    <property type="protein sequence ID" value="RGD85008.1"/>
    <property type="molecule type" value="Genomic_DNA"/>
</dbReference>
<dbReference type="Proteomes" id="UP001211987">
    <property type="component" value="Unassembled WGS sequence"/>
</dbReference>
<accession>A0A3E3ECG4</accession>